<dbReference type="Pfam" id="PF01925">
    <property type="entry name" value="TauE"/>
    <property type="match status" value="1"/>
</dbReference>
<feature type="transmembrane region" description="Helical" evidence="8">
    <location>
        <begin position="78"/>
        <end position="98"/>
    </location>
</feature>
<organism evidence="9 10">
    <name type="scientific">Thalassococcus halodurans</name>
    <dbReference type="NCBI Taxonomy" id="373675"/>
    <lineage>
        <taxon>Bacteria</taxon>
        <taxon>Pseudomonadati</taxon>
        <taxon>Pseudomonadota</taxon>
        <taxon>Alphaproteobacteria</taxon>
        <taxon>Rhodobacterales</taxon>
        <taxon>Roseobacteraceae</taxon>
        <taxon>Thalassococcus</taxon>
    </lineage>
</organism>
<gene>
    <name evidence="9" type="ORF">SAMN04488045_1301</name>
</gene>
<dbReference type="PANTHER" id="PTHR30269">
    <property type="entry name" value="TRANSMEMBRANE PROTEIN YFCA"/>
    <property type="match status" value="1"/>
</dbReference>
<evidence type="ECO:0000313" key="9">
    <source>
        <dbReference type="EMBL" id="SEF94239.1"/>
    </source>
</evidence>
<dbReference type="AlphaFoldDB" id="A0A1H5W417"/>
<feature type="transmembrane region" description="Helical" evidence="8">
    <location>
        <begin position="198"/>
        <end position="217"/>
    </location>
</feature>
<feature type="transmembrane region" description="Helical" evidence="8">
    <location>
        <begin position="52"/>
        <end position="72"/>
    </location>
</feature>
<feature type="transmembrane region" description="Helical" evidence="8">
    <location>
        <begin position="229"/>
        <end position="248"/>
    </location>
</feature>
<evidence type="ECO:0000256" key="6">
    <source>
        <dbReference type="ARBA" id="ARBA00022989"/>
    </source>
</evidence>
<protein>
    <recommendedName>
        <fullName evidence="8">Probable membrane transporter protein</fullName>
    </recommendedName>
</protein>
<comment type="similarity">
    <text evidence="2 8">Belongs to the 4-toluene sulfonate uptake permease (TSUP) (TC 2.A.102) family.</text>
</comment>
<keyword evidence="4 8" id="KW-1003">Cell membrane</keyword>
<evidence type="ECO:0000256" key="7">
    <source>
        <dbReference type="ARBA" id="ARBA00023136"/>
    </source>
</evidence>
<dbReference type="GO" id="GO:0005886">
    <property type="term" value="C:plasma membrane"/>
    <property type="evidence" value="ECO:0007669"/>
    <property type="project" value="UniProtKB-SubCell"/>
</dbReference>
<comment type="subcellular location">
    <subcellularLocation>
        <location evidence="1 8">Cell membrane</location>
        <topology evidence="1 8">Multi-pass membrane protein</topology>
    </subcellularLocation>
</comment>
<reference evidence="9 10" key="1">
    <citation type="submission" date="2016-10" db="EMBL/GenBank/DDBJ databases">
        <authorList>
            <person name="de Groot N.N."/>
        </authorList>
    </citation>
    <scope>NUCLEOTIDE SEQUENCE [LARGE SCALE GENOMIC DNA]</scope>
    <source>
        <strain evidence="9 10">DSM 26915</strain>
    </source>
</reference>
<accession>A0A1H5W417</accession>
<dbReference type="InterPro" id="IPR052017">
    <property type="entry name" value="TSUP"/>
</dbReference>
<keyword evidence="5 8" id="KW-0812">Transmembrane</keyword>
<keyword evidence="6 8" id="KW-1133">Transmembrane helix</keyword>
<dbReference type="Proteomes" id="UP000236752">
    <property type="component" value="Unassembled WGS sequence"/>
</dbReference>
<evidence type="ECO:0000313" key="10">
    <source>
        <dbReference type="Proteomes" id="UP000236752"/>
    </source>
</evidence>
<dbReference type="OrthoDB" id="9795324at2"/>
<sequence>MLDWMPAALSPLDLSLLVALMGGAGVVYGFAGFGSALIFLPIAAILMPLETAIVAFNIGALASVVSVFPAAVRQVDKTAVSILIGASLITVPIGLIFLKAGDPIALRWGVVIATFLTLVALVSGWRYSVTPTNGVRAAIGAATGLLGGATGLMGPIMILFQLSGQSGAAQARANTLVFLTTTSFLVPPIYWLNGLLTAEALYLGAILWVPYAIGTRIGGKIFNPMHERLYRWVAYVVILLAVIVGLPVDIGGF</sequence>
<dbReference type="InterPro" id="IPR002781">
    <property type="entry name" value="TM_pro_TauE-like"/>
</dbReference>
<keyword evidence="10" id="KW-1185">Reference proteome</keyword>
<feature type="transmembrane region" description="Helical" evidence="8">
    <location>
        <begin position="137"/>
        <end position="160"/>
    </location>
</feature>
<evidence type="ECO:0000256" key="1">
    <source>
        <dbReference type="ARBA" id="ARBA00004651"/>
    </source>
</evidence>
<proteinExistence type="inferred from homology"/>
<feature type="transmembrane region" description="Helical" evidence="8">
    <location>
        <begin position="105"/>
        <end position="125"/>
    </location>
</feature>
<evidence type="ECO:0000256" key="2">
    <source>
        <dbReference type="ARBA" id="ARBA00009142"/>
    </source>
</evidence>
<keyword evidence="7 8" id="KW-0472">Membrane</keyword>
<evidence type="ECO:0000256" key="4">
    <source>
        <dbReference type="ARBA" id="ARBA00022475"/>
    </source>
</evidence>
<evidence type="ECO:0000256" key="8">
    <source>
        <dbReference type="RuleBase" id="RU363041"/>
    </source>
</evidence>
<feature type="transmembrane region" description="Helical" evidence="8">
    <location>
        <begin position="14"/>
        <end position="40"/>
    </location>
</feature>
<evidence type="ECO:0000256" key="5">
    <source>
        <dbReference type="ARBA" id="ARBA00022692"/>
    </source>
</evidence>
<name>A0A1H5W417_9RHOB</name>
<keyword evidence="3" id="KW-0813">Transport</keyword>
<dbReference type="EMBL" id="FNUZ01000002">
    <property type="protein sequence ID" value="SEF94239.1"/>
    <property type="molecule type" value="Genomic_DNA"/>
</dbReference>
<evidence type="ECO:0000256" key="3">
    <source>
        <dbReference type="ARBA" id="ARBA00022448"/>
    </source>
</evidence>
<dbReference type="PANTHER" id="PTHR30269:SF37">
    <property type="entry name" value="MEMBRANE TRANSPORTER PROTEIN"/>
    <property type="match status" value="1"/>
</dbReference>